<dbReference type="Gene3D" id="1.20.1250.20">
    <property type="entry name" value="MFS general substrate transporter like domains"/>
    <property type="match status" value="1"/>
</dbReference>
<evidence type="ECO:0000256" key="2">
    <source>
        <dbReference type="ARBA" id="ARBA00022692"/>
    </source>
</evidence>
<dbReference type="EMBL" id="JAUEPR010000015">
    <property type="protein sequence ID" value="KAK0477949.1"/>
    <property type="molecule type" value="Genomic_DNA"/>
</dbReference>
<feature type="transmembrane region" description="Helical" evidence="5">
    <location>
        <begin position="395"/>
        <end position="418"/>
    </location>
</feature>
<organism evidence="7 8">
    <name type="scientific">Armillaria novae-zelandiae</name>
    <dbReference type="NCBI Taxonomy" id="153914"/>
    <lineage>
        <taxon>Eukaryota</taxon>
        <taxon>Fungi</taxon>
        <taxon>Dikarya</taxon>
        <taxon>Basidiomycota</taxon>
        <taxon>Agaricomycotina</taxon>
        <taxon>Agaricomycetes</taxon>
        <taxon>Agaricomycetidae</taxon>
        <taxon>Agaricales</taxon>
        <taxon>Marasmiineae</taxon>
        <taxon>Physalacriaceae</taxon>
        <taxon>Armillaria</taxon>
    </lineage>
</organism>
<dbReference type="AlphaFoldDB" id="A0AA39P6B6"/>
<feature type="transmembrane region" description="Helical" evidence="5">
    <location>
        <begin position="67"/>
        <end position="88"/>
    </location>
</feature>
<keyword evidence="2 5" id="KW-0812">Transmembrane</keyword>
<accession>A0AA39P6B6</accession>
<gene>
    <name evidence="7" type="ORF">IW261DRAFT_1608854</name>
</gene>
<reference evidence="7" key="1">
    <citation type="submission" date="2023-06" db="EMBL/GenBank/DDBJ databases">
        <authorList>
            <consortium name="Lawrence Berkeley National Laboratory"/>
            <person name="Ahrendt S."/>
            <person name="Sahu N."/>
            <person name="Indic B."/>
            <person name="Wong-Bajracharya J."/>
            <person name="Merenyi Z."/>
            <person name="Ke H.-M."/>
            <person name="Monk M."/>
            <person name="Kocsube S."/>
            <person name="Drula E."/>
            <person name="Lipzen A."/>
            <person name="Balint B."/>
            <person name="Henrissat B."/>
            <person name="Andreopoulos B."/>
            <person name="Martin F.M."/>
            <person name="Harder C.B."/>
            <person name="Rigling D."/>
            <person name="Ford K.L."/>
            <person name="Foster G.D."/>
            <person name="Pangilinan J."/>
            <person name="Papanicolaou A."/>
            <person name="Barry K."/>
            <person name="LaButti K."/>
            <person name="Viragh M."/>
            <person name="Koriabine M."/>
            <person name="Yan M."/>
            <person name="Riley R."/>
            <person name="Champramary S."/>
            <person name="Plett K.L."/>
            <person name="Tsai I.J."/>
            <person name="Slot J."/>
            <person name="Sipos G."/>
            <person name="Plett J."/>
            <person name="Nagy L.G."/>
            <person name="Grigoriev I.V."/>
        </authorList>
    </citation>
    <scope>NUCLEOTIDE SEQUENCE</scope>
    <source>
        <strain evidence="7">ICMP 16352</strain>
    </source>
</reference>
<dbReference type="GO" id="GO:0016020">
    <property type="term" value="C:membrane"/>
    <property type="evidence" value="ECO:0007669"/>
    <property type="project" value="UniProtKB-SubCell"/>
</dbReference>
<feature type="transmembrane region" description="Helical" evidence="5">
    <location>
        <begin position="161"/>
        <end position="181"/>
    </location>
</feature>
<dbReference type="PROSITE" id="PS50850">
    <property type="entry name" value="MFS"/>
    <property type="match status" value="1"/>
</dbReference>
<name>A0AA39P6B6_9AGAR</name>
<keyword evidence="3 5" id="KW-1133">Transmembrane helix</keyword>
<feature type="transmembrane region" description="Helical" evidence="5">
    <location>
        <begin position="439"/>
        <end position="457"/>
    </location>
</feature>
<keyword evidence="8" id="KW-1185">Reference proteome</keyword>
<evidence type="ECO:0000259" key="6">
    <source>
        <dbReference type="PROSITE" id="PS50850"/>
    </source>
</evidence>
<comment type="subcellular location">
    <subcellularLocation>
        <location evidence="1">Membrane</location>
        <topology evidence="1">Multi-pass membrane protein</topology>
    </subcellularLocation>
</comment>
<evidence type="ECO:0000313" key="8">
    <source>
        <dbReference type="Proteomes" id="UP001175227"/>
    </source>
</evidence>
<comment type="caution">
    <text evidence="7">The sequence shown here is derived from an EMBL/GenBank/DDBJ whole genome shotgun (WGS) entry which is preliminary data.</text>
</comment>
<protein>
    <submittedName>
        <fullName evidence="7">Major facilitator superfamily domain-containing protein</fullName>
    </submittedName>
</protein>
<dbReference type="GO" id="GO:0022857">
    <property type="term" value="F:transmembrane transporter activity"/>
    <property type="evidence" value="ECO:0007669"/>
    <property type="project" value="InterPro"/>
</dbReference>
<sequence>MTSTEEKTVVVFWEGDDDPENPKNWSHTQKWIVTGLITANAMLSHISSTMMAPAARNIAIDVGSTTPIFEPMLTSTFILAHAFLISYYNAIYCVCGHSGVVQLGNMFYIIFNLVCAFSKNPFQMLLFRLLAGVGGSASLSLSGGVINSCWSGKDLNSPKHLYTLATLLGPIIGPIAGAWITMKTTWKWIFWTTSIASMLIQVGHFFWLRETFAPTVLARKARRLQNAARIENNIKYVTSDQQNPLNDSVYKILLLYPVCLLMTEPIIQLVGIYLAYMAIVLHPRHISDIFTVILTSIPGIFVGVYHESIGVAGLHYIAFGIGLYGGVHIANAIQDNLYRRLSAHYGKDDCPEFRIREYPKIRIAVAHKLREVFMLPATLFVAIGLFIAGRSVSMGVYWVVTDIGFVITGIGITVNWHIMQKYIMCTYTVRTTPALEGVFILRSIVAVIFPLCSPSLYQHLGYGKGNTILAGLALGLGFLLISILWFFGAVFRRQIVWPESSSTQVATAAPD</sequence>
<feature type="transmembrane region" description="Helical" evidence="5">
    <location>
        <begin position="469"/>
        <end position="491"/>
    </location>
</feature>
<feature type="transmembrane region" description="Helical" evidence="5">
    <location>
        <begin position="125"/>
        <end position="146"/>
    </location>
</feature>
<evidence type="ECO:0000256" key="3">
    <source>
        <dbReference type="ARBA" id="ARBA00022989"/>
    </source>
</evidence>
<feature type="transmembrane region" description="Helical" evidence="5">
    <location>
        <begin position="188"/>
        <end position="207"/>
    </location>
</feature>
<keyword evidence="4 5" id="KW-0472">Membrane</keyword>
<feature type="transmembrane region" description="Helical" evidence="5">
    <location>
        <begin position="312"/>
        <end position="333"/>
    </location>
</feature>
<evidence type="ECO:0000256" key="5">
    <source>
        <dbReference type="SAM" id="Phobius"/>
    </source>
</evidence>
<dbReference type="PANTHER" id="PTHR23502:SF60">
    <property type="entry name" value="MAJOR FACILITATOR SUPERFAMILY (MFS) PROFILE DOMAIN-CONTAINING PROTEIN-RELATED"/>
    <property type="match status" value="1"/>
</dbReference>
<feature type="transmembrane region" description="Helical" evidence="5">
    <location>
        <begin position="288"/>
        <end position="306"/>
    </location>
</feature>
<dbReference type="InterPro" id="IPR011701">
    <property type="entry name" value="MFS"/>
</dbReference>
<evidence type="ECO:0000256" key="4">
    <source>
        <dbReference type="ARBA" id="ARBA00023136"/>
    </source>
</evidence>
<dbReference type="Proteomes" id="UP001175227">
    <property type="component" value="Unassembled WGS sequence"/>
</dbReference>
<feature type="transmembrane region" description="Helical" evidence="5">
    <location>
        <begin position="372"/>
        <end position="389"/>
    </location>
</feature>
<feature type="domain" description="Major facilitator superfamily (MFS) profile" evidence="6">
    <location>
        <begin position="33"/>
        <end position="494"/>
    </location>
</feature>
<proteinExistence type="predicted"/>
<dbReference type="InterPro" id="IPR036259">
    <property type="entry name" value="MFS_trans_sf"/>
</dbReference>
<dbReference type="Pfam" id="PF07690">
    <property type="entry name" value="MFS_1"/>
    <property type="match status" value="1"/>
</dbReference>
<evidence type="ECO:0000256" key="1">
    <source>
        <dbReference type="ARBA" id="ARBA00004141"/>
    </source>
</evidence>
<feature type="transmembrane region" description="Helical" evidence="5">
    <location>
        <begin position="100"/>
        <end position="118"/>
    </location>
</feature>
<dbReference type="SUPFAM" id="SSF103473">
    <property type="entry name" value="MFS general substrate transporter"/>
    <property type="match status" value="1"/>
</dbReference>
<evidence type="ECO:0000313" key="7">
    <source>
        <dbReference type="EMBL" id="KAK0477949.1"/>
    </source>
</evidence>
<dbReference type="InterPro" id="IPR020846">
    <property type="entry name" value="MFS_dom"/>
</dbReference>
<dbReference type="PANTHER" id="PTHR23502">
    <property type="entry name" value="MAJOR FACILITATOR SUPERFAMILY"/>
    <property type="match status" value="1"/>
</dbReference>
<feature type="transmembrane region" description="Helical" evidence="5">
    <location>
        <begin position="254"/>
        <end position="276"/>
    </location>
</feature>